<keyword evidence="1" id="KW-0472">Membrane</keyword>
<keyword evidence="1" id="KW-1133">Transmembrane helix</keyword>
<organism evidence="2">
    <name type="scientific">marine metagenome</name>
    <dbReference type="NCBI Taxonomy" id="408172"/>
    <lineage>
        <taxon>unclassified sequences</taxon>
        <taxon>metagenomes</taxon>
        <taxon>ecological metagenomes</taxon>
    </lineage>
</organism>
<feature type="non-terminal residue" evidence="2">
    <location>
        <position position="69"/>
    </location>
</feature>
<sequence>MMKYLKYYIVLLPTSSVLIGIFLGGHWMWLGLAVLFVVVIGGDAALGEDASQQEYSHPWLIELPLHLAL</sequence>
<keyword evidence="1" id="KW-0812">Transmembrane</keyword>
<proteinExistence type="predicted"/>
<evidence type="ECO:0008006" key="3">
    <source>
        <dbReference type="Google" id="ProtNLM"/>
    </source>
</evidence>
<evidence type="ECO:0000256" key="1">
    <source>
        <dbReference type="SAM" id="Phobius"/>
    </source>
</evidence>
<accession>A0A382U3H6</accession>
<name>A0A382U3H6_9ZZZZ</name>
<dbReference type="EMBL" id="UINC01140873">
    <property type="protein sequence ID" value="SVD28271.1"/>
    <property type="molecule type" value="Genomic_DNA"/>
</dbReference>
<evidence type="ECO:0000313" key="2">
    <source>
        <dbReference type="EMBL" id="SVD28271.1"/>
    </source>
</evidence>
<reference evidence="2" key="1">
    <citation type="submission" date="2018-05" db="EMBL/GenBank/DDBJ databases">
        <authorList>
            <person name="Lanie J.A."/>
            <person name="Ng W.-L."/>
            <person name="Kazmierczak K.M."/>
            <person name="Andrzejewski T.M."/>
            <person name="Davidsen T.M."/>
            <person name="Wayne K.J."/>
            <person name="Tettelin H."/>
            <person name="Glass J.I."/>
            <person name="Rusch D."/>
            <person name="Podicherti R."/>
            <person name="Tsui H.-C.T."/>
            <person name="Winkler M.E."/>
        </authorList>
    </citation>
    <scope>NUCLEOTIDE SEQUENCE</scope>
</reference>
<gene>
    <name evidence="2" type="ORF">METZ01_LOCUS381125</name>
</gene>
<feature type="transmembrane region" description="Helical" evidence="1">
    <location>
        <begin position="7"/>
        <end position="23"/>
    </location>
</feature>
<protein>
    <recommendedName>
        <fullName evidence="3">Phosphatidate cytidylyltransferase</fullName>
    </recommendedName>
</protein>
<dbReference type="AlphaFoldDB" id="A0A382U3H6"/>